<protein>
    <submittedName>
        <fullName evidence="2">Uncharacterized protein</fullName>
    </submittedName>
</protein>
<sequence>MEYFLYSSLLLLDRHHSRPVSSYPSCQGSPGPLSFRLVLFPARSHPLGSSIFLPKNPCLANFHHERSFDSSHNSLHFLGQVQPTEKMFKRLRAILNNTKNGKPYLTIGQRKTANLLLDSIKLKFLEIKEQSPLKQTRKFRIRSHTTKSSDDSQSNMQQEQLSYAKVAQKAAGGGQQPKHTVLLIPKEHADKKEIASKVKASFNPSTIGAKVSGFRQISSGLAIDCPDDESREKIVEKVKVIESLSGLEIKKPEKRFSRCIIYDIPKATEEDVFHSLSQETGFESSVFKTSFKIKGRGELEHHVIASPPRSLQGT</sequence>
<evidence type="ECO:0000256" key="1">
    <source>
        <dbReference type="SAM" id="MobiDB-lite"/>
    </source>
</evidence>
<accession>A0A4Y2LAI1</accession>
<proteinExistence type="predicted"/>
<dbReference type="Proteomes" id="UP000499080">
    <property type="component" value="Unassembled WGS sequence"/>
</dbReference>
<feature type="compositionally biased region" description="Basic residues" evidence="1">
    <location>
        <begin position="136"/>
        <end position="145"/>
    </location>
</feature>
<name>A0A4Y2LAI1_ARAVE</name>
<comment type="caution">
    <text evidence="2">The sequence shown here is derived from an EMBL/GenBank/DDBJ whole genome shotgun (WGS) entry which is preliminary data.</text>
</comment>
<reference evidence="2 3" key="1">
    <citation type="journal article" date="2019" name="Sci. Rep.">
        <title>Orb-weaving spider Araneus ventricosus genome elucidates the spidroin gene catalogue.</title>
        <authorList>
            <person name="Kono N."/>
            <person name="Nakamura H."/>
            <person name="Ohtoshi R."/>
            <person name="Moran D.A.P."/>
            <person name="Shinohara A."/>
            <person name="Yoshida Y."/>
            <person name="Fujiwara M."/>
            <person name="Mori M."/>
            <person name="Tomita M."/>
            <person name="Arakawa K."/>
        </authorList>
    </citation>
    <scope>NUCLEOTIDE SEQUENCE [LARGE SCALE GENOMIC DNA]</scope>
</reference>
<gene>
    <name evidence="2" type="ORF">AVEN_275432_1</name>
</gene>
<dbReference type="EMBL" id="BGPR01005579">
    <property type="protein sequence ID" value="GBN11474.1"/>
    <property type="molecule type" value="Genomic_DNA"/>
</dbReference>
<feature type="region of interest" description="Disordered" evidence="1">
    <location>
        <begin position="136"/>
        <end position="157"/>
    </location>
</feature>
<organism evidence="2 3">
    <name type="scientific">Araneus ventricosus</name>
    <name type="common">Orbweaver spider</name>
    <name type="synonym">Epeira ventricosa</name>
    <dbReference type="NCBI Taxonomy" id="182803"/>
    <lineage>
        <taxon>Eukaryota</taxon>
        <taxon>Metazoa</taxon>
        <taxon>Ecdysozoa</taxon>
        <taxon>Arthropoda</taxon>
        <taxon>Chelicerata</taxon>
        <taxon>Arachnida</taxon>
        <taxon>Araneae</taxon>
        <taxon>Araneomorphae</taxon>
        <taxon>Entelegynae</taxon>
        <taxon>Araneoidea</taxon>
        <taxon>Araneidae</taxon>
        <taxon>Araneus</taxon>
    </lineage>
</organism>
<evidence type="ECO:0000313" key="2">
    <source>
        <dbReference type="EMBL" id="GBN11474.1"/>
    </source>
</evidence>
<evidence type="ECO:0000313" key="3">
    <source>
        <dbReference type="Proteomes" id="UP000499080"/>
    </source>
</evidence>
<keyword evidence="3" id="KW-1185">Reference proteome</keyword>
<dbReference type="AlphaFoldDB" id="A0A4Y2LAI1"/>